<dbReference type="InterPro" id="IPR018757">
    <property type="entry name" value="DUF2316"/>
</dbReference>
<evidence type="ECO:0000313" key="2">
    <source>
        <dbReference type="Proteomes" id="UP000009877"/>
    </source>
</evidence>
<dbReference type="EMBL" id="ANHZ02000007">
    <property type="protein sequence ID" value="EME36937.1"/>
    <property type="molecule type" value="Genomic_DNA"/>
</dbReference>
<gene>
    <name evidence="1" type="ORF">C884_02297</name>
</gene>
<proteinExistence type="predicted"/>
<sequence length="105" mass="11869">MSLTDAQTARTSQELRRHLEVSDLTRQQLCEWLDLSPSELEHVLQMDGHAHPVTTWLVRDALDQAVAESGADAGGWSVLTAARRREARLWFRLQDVPPRPMTGQP</sequence>
<accession>M2WEJ7</accession>
<evidence type="ECO:0008006" key="3">
    <source>
        <dbReference type="Google" id="ProtNLM"/>
    </source>
</evidence>
<name>M2WEJ7_9MICC</name>
<dbReference type="AlphaFoldDB" id="M2WEJ7"/>
<dbReference type="Proteomes" id="UP000009877">
    <property type="component" value="Unassembled WGS sequence"/>
</dbReference>
<reference evidence="1 2" key="1">
    <citation type="journal article" date="2014" name="Genome Announc.">
        <title>Draft Genome Sequence of Kocuria palustris PEL.</title>
        <authorList>
            <person name="Sharma G."/>
            <person name="Khatri I."/>
            <person name="Subramanian S."/>
        </authorList>
    </citation>
    <scope>NUCLEOTIDE SEQUENCE [LARGE SCALE GENOMIC DNA]</scope>
    <source>
        <strain evidence="1 2">PEL</strain>
    </source>
</reference>
<protein>
    <recommendedName>
        <fullName evidence="3">DUF2316 family protein</fullName>
    </recommendedName>
</protein>
<dbReference type="STRING" id="71999.KPaMU14_12360"/>
<evidence type="ECO:0000313" key="1">
    <source>
        <dbReference type="EMBL" id="EME36937.1"/>
    </source>
</evidence>
<comment type="caution">
    <text evidence="1">The sequence shown here is derived from an EMBL/GenBank/DDBJ whole genome shotgun (WGS) entry which is preliminary data.</text>
</comment>
<dbReference type="RefSeq" id="WP_006214336.1">
    <property type="nucleotide sequence ID" value="NZ_ANHZ02000007.1"/>
</dbReference>
<dbReference type="Pfam" id="PF10078">
    <property type="entry name" value="DUF2316"/>
    <property type="match status" value="1"/>
</dbReference>
<organism evidence="1 2">
    <name type="scientific">Kocuria palustris PEL</name>
    <dbReference type="NCBI Taxonomy" id="1236550"/>
    <lineage>
        <taxon>Bacteria</taxon>
        <taxon>Bacillati</taxon>
        <taxon>Actinomycetota</taxon>
        <taxon>Actinomycetes</taxon>
        <taxon>Micrococcales</taxon>
        <taxon>Micrococcaceae</taxon>
        <taxon>Kocuria</taxon>
    </lineage>
</organism>
<keyword evidence="2" id="KW-1185">Reference proteome</keyword>